<evidence type="ECO:0000313" key="2">
    <source>
        <dbReference type="EMBL" id="ATZ50429.1"/>
    </source>
</evidence>
<sequence>MAANEPGINLGPNQNLGFIPWPQPGNTMSQLDAIIADTDDEVLAGMGARLEAYILTAGNRSLSRENVLRISRILATTYQAPGKPKTTKSALAPLGGGYDIDNQKNFNKIVSVNVGTGKQRVQFKALAGVLATQAEYFKPLCSDLWRCGREGVISLEDFQPESFEIFLAWLYTKDIRNAKGLIKKIKGNNAHFRTQAYKFEWFQLLHCYFLADYIGAPKFANYLMNALTLSYRGWVRDGFVKSAKNPLFNKTEETIKLVDSNTIESSPLRALIKDIIFPSIGEGQFPITVDPPPGAPSPFRRTRRGLHNLLLPDPPLPPQGQNTQFPNNGTAPNQNFNLGYPLFPTNVPPTNLNLHPAPPTNNLTQNAPPLLPTGTIVLPNFNLHLPPAHPHNNPIWTTNPQRGPFRTGIHHLPISHHAHYPHPIPRNPFGNPNAFNIRNRDPLFPPTIVPSRPNLRSRFLKAMTFGKSEDKVDPETAAVEFKKWEQASMVWENERCKYHIHAKGKDCRDEE</sequence>
<reference evidence="2 3" key="3">
    <citation type="journal article" date="2017" name="Mol. Plant Pathol.">
        <title>A gapless genome sequence of the fungus Botrytis cinerea.</title>
        <authorList>
            <person name="Van Kan J.A."/>
            <person name="Stassen J.H."/>
            <person name="Mosbach A."/>
            <person name="Van Der Lee T.A."/>
            <person name="Faino L."/>
            <person name="Farmer A.D."/>
            <person name="Papasotiriou D.G."/>
            <person name="Zhou S."/>
            <person name="Seidl M.F."/>
            <person name="Cottam E."/>
            <person name="Edel D."/>
            <person name="Hahn M."/>
            <person name="Schwartz D.C."/>
            <person name="Dietrich R.A."/>
            <person name="Widdison S."/>
            <person name="Scalliet G."/>
        </authorList>
    </citation>
    <scope>NUCLEOTIDE SEQUENCE [LARGE SCALE GENOMIC DNA]</scope>
    <source>
        <strain evidence="2 3">B05.10</strain>
    </source>
</reference>
<dbReference type="VEuPathDB" id="FungiDB:Bcin05g07810"/>
<dbReference type="RefSeq" id="XP_001550691.1">
    <property type="nucleotide sequence ID" value="XM_001550641.2"/>
</dbReference>
<dbReference type="KEGG" id="bfu:BCIN_05g07810"/>
<dbReference type="PROSITE" id="PS50097">
    <property type="entry name" value="BTB"/>
    <property type="match status" value="1"/>
</dbReference>
<dbReference type="AlphaFoldDB" id="A0A384JIK2"/>
<proteinExistence type="predicted"/>
<dbReference type="GeneID" id="5431192"/>
<dbReference type="InterPro" id="IPR011333">
    <property type="entry name" value="SKP1/BTB/POZ_sf"/>
</dbReference>
<dbReference type="EMBL" id="CP009809">
    <property type="protein sequence ID" value="ATZ50429.1"/>
    <property type="molecule type" value="Genomic_DNA"/>
</dbReference>
<dbReference type="Proteomes" id="UP000001798">
    <property type="component" value="Chromosome 5"/>
</dbReference>
<dbReference type="Pfam" id="PF00651">
    <property type="entry name" value="BTB"/>
    <property type="match status" value="1"/>
</dbReference>
<dbReference type="InterPro" id="IPR000210">
    <property type="entry name" value="BTB/POZ_dom"/>
</dbReference>
<evidence type="ECO:0000313" key="3">
    <source>
        <dbReference type="Proteomes" id="UP000001798"/>
    </source>
</evidence>
<dbReference type="Gene3D" id="3.30.710.10">
    <property type="entry name" value="Potassium Channel Kv1.1, Chain A"/>
    <property type="match status" value="1"/>
</dbReference>
<name>A0A384JIK2_BOTFB</name>
<dbReference type="SUPFAM" id="SSF54695">
    <property type="entry name" value="POZ domain"/>
    <property type="match status" value="1"/>
</dbReference>
<protein>
    <recommendedName>
        <fullName evidence="1">BTB domain-containing protein</fullName>
    </recommendedName>
</protein>
<reference evidence="2 3" key="2">
    <citation type="journal article" date="2012" name="Eukaryot. Cell">
        <title>Genome update of Botrytis cinerea strains B05.10 and T4.</title>
        <authorList>
            <person name="Staats M."/>
            <person name="van Kan J.A."/>
        </authorList>
    </citation>
    <scope>NUCLEOTIDE SEQUENCE [LARGE SCALE GENOMIC DNA]</scope>
    <source>
        <strain evidence="2 3">B05.10</strain>
    </source>
</reference>
<accession>A0A384JIK2</accession>
<gene>
    <name evidence="2" type="ORF">BCIN_05g07810</name>
</gene>
<keyword evidence="3" id="KW-1185">Reference proteome</keyword>
<reference evidence="2 3" key="1">
    <citation type="journal article" date="2011" name="PLoS Genet.">
        <title>Genomic analysis of the necrotrophic fungal pathogens Sclerotinia sclerotiorum and Botrytis cinerea.</title>
        <authorList>
            <person name="Amselem J."/>
            <person name="Cuomo C.A."/>
            <person name="van Kan J.A."/>
            <person name="Viaud M."/>
            <person name="Benito E.P."/>
            <person name="Couloux A."/>
            <person name="Coutinho P.M."/>
            <person name="de Vries R.P."/>
            <person name="Dyer P.S."/>
            <person name="Fillinger S."/>
            <person name="Fournier E."/>
            <person name="Gout L."/>
            <person name="Hahn M."/>
            <person name="Kohn L."/>
            <person name="Lapalu N."/>
            <person name="Plummer K.M."/>
            <person name="Pradier J.M."/>
            <person name="Quevillon E."/>
            <person name="Sharon A."/>
            <person name="Simon A."/>
            <person name="ten Have A."/>
            <person name="Tudzynski B."/>
            <person name="Tudzynski P."/>
            <person name="Wincker P."/>
            <person name="Andrew M."/>
            <person name="Anthouard V."/>
            <person name="Beever R.E."/>
            <person name="Beffa R."/>
            <person name="Benoit I."/>
            <person name="Bouzid O."/>
            <person name="Brault B."/>
            <person name="Chen Z."/>
            <person name="Choquer M."/>
            <person name="Collemare J."/>
            <person name="Cotton P."/>
            <person name="Danchin E.G."/>
            <person name="Da Silva C."/>
            <person name="Gautier A."/>
            <person name="Giraud C."/>
            <person name="Giraud T."/>
            <person name="Gonzalez C."/>
            <person name="Grossetete S."/>
            <person name="Guldener U."/>
            <person name="Henrissat B."/>
            <person name="Howlett B.J."/>
            <person name="Kodira C."/>
            <person name="Kretschmer M."/>
            <person name="Lappartient A."/>
            <person name="Leroch M."/>
            <person name="Levis C."/>
            <person name="Mauceli E."/>
            <person name="Neuveglise C."/>
            <person name="Oeser B."/>
            <person name="Pearson M."/>
            <person name="Poulain J."/>
            <person name="Poussereau N."/>
            <person name="Quesneville H."/>
            <person name="Rascle C."/>
            <person name="Schumacher J."/>
            <person name="Segurens B."/>
            <person name="Sexton A."/>
            <person name="Silva E."/>
            <person name="Sirven C."/>
            <person name="Soanes D.M."/>
            <person name="Talbot N.J."/>
            <person name="Templeton M."/>
            <person name="Yandava C."/>
            <person name="Yarden O."/>
            <person name="Zeng Q."/>
            <person name="Rollins J.A."/>
            <person name="Lebrun M.H."/>
            <person name="Dickman M."/>
        </authorList>
    </citation>
    <scope>NUCLEOTIDE SEQUENCE [LARGE SCALE GENOMIC DNA]</scope>
    <source>
        <strain evidence="2 3">B05.10</strain>
    </source>
</reference>
<dbReference type="OMA" id="CYFLADY"/>
<dbReference type="CDD" id="cd18186">
    <property type="entry name" value="BTB_POZ_ZBTB_KLHL-like"/>
    <property type="match status" value="1"/>
</dbReference>
<dbReference type="PANTHER" id="PTHR47843:SF2">
    <property type="entry name" value="BTB DOMAIN-CONTAINING PROTEIN"/>
    <property type="match status" value="1"/>
</dbReference>
<dbReference type="PANTHER" id="PTHR47843">
    <property type="entry name" value="BTB DOMAIN-CONTAINING PROTEIN-RELATED"/>
    <property type="match status" value="1"/>
</dbReference>
<dbReference type="OrthoDB" id="1022638at2759"/>
<evidence type="ECO:0000259" key="1">
    <source>
        <dbReference type="PROSITE" id="PS50097"/>
    </source>
</evidence>
<feature type="domain" description="BTB" evidence="1">
    <location>
        <begin position="106"/>
        <end position="179"/>
    </location>
</feature>
<organism evidence="2 3">
    <name type="scientific">Botryotinia fuckeliana (strain B05.10)</name>
    <name type="common">Noble rot fungus</name>
    <name type="synonym">Botrytis cinerea</name>
    <dbReference type="NCBI Taxonomy" id="332648"/>
    <lineage>
        <taxon>Eukaryota</taxon>
        <taxon>Fungi</taxon>
        <taxon>Dikarya</taxon>
        <taxon>Ascomycota</taxon>
        <taxon>Pezizomycotina</taxon>
        <taxon>Leotiomycetes</taxon>
        <taxon>Helotiales</taxon>
        <taxon>Sclerotiniaceae</taxon>
        <taxon>Botrytis</taxon>
    </lineage>
</organism>